<dbReference type="Proteomes" id="UP000812287">
    <property type="component" value="Unassembled WGS sequence"/>
</dbReference>
<keyword evidence="4" id="KW-1185">Reference proteome</keyword>
<dbReference type="Pfam" id="PF08914">
    <property type="entry name" value="Myb_Rap1"/>
    <property type="match status" value="1"/>
</dbReference>
<dbReference type="GeneID" id="66103516"/>
<feature type="compositionally biased region" description="Basic and acidic residues" evidence="1">
    <location>
        <begin position="580"/>
        <end position="589"/>
    </location>
</feature>
<dbReference type="InterPro" id="IPR009057">
    <property type="entry name" value="Homeodomain-like_sf"/>
</dbReference>
<dbReference type="AlphaFoldDB" id="A0A9P8AZ60"/>
<accession>A0A9P8AZ60</accession>
<feature type="compositionally biased region" description="Basic and acidic residues" evidence="1">
    <location>
        <begin position="96"/>
        <end position="128"/>
    </location>
</feature>
<feature type="region of interest" description="Disordered" evidence="1">
    <location>
        <begin position="96"/>
        <end position="201"/>
    </location>
</feature>
<dbReference type="RefSeq" id="XP_043046700.1">
    <property type="nucleotide sequence ID" value="XM_043181220.1"/>
</dbReference>
<evidence type="ECO:0000313" key="4">
    <source>
        <dbReference type="Proteomes" id="UP000812287"/>
    </source>
</evidence>
<dbReference type="SUPFAM" id="SSF46689">
    <property type="entry name" value="Homeodomain-like"/>
    <property type="match status" value="1"/>
</dbReference>
<dbReference type="EMBL" id="MU250523">
    <property type="protein sequence ID" value="KAG7453200.1"/>
    <property type="molecule type" value="Genomic_DNA"/>
</dbReference>
<evidence type="ECO:0000259" key="2">
    <source>
        <dbReference type="Pfam" id="PF08914"/>
    </source>
</evidence>
<organism evidence="3 4">
    <name type="scientific">Guyanagaster necrorhizus</name>
    <dbReference type="NCBI Taxonomy" id="856835"/>
    <lineage>
        <taxon>Eukaryota</taxon>
        <taxon>Fungi</taxon>
        <taxon>Dikarya</taxon>
        <taxon>Basidiomycota</taxon>
        <taxon>Agaricomycotina</taxon>
        <taxon>Agaricomycetes</taxon>
        <taxon>Agaricomycetidae</taxon>
        <taxon>Agaricales</taxon>
        <taxon>Marasmiineae</taxon>
        <taxon>Physalacriaceae</taxon>
        <taxon>Guyanagaster</taxon>
    </lineage>
</organism>
<evidence type="ECO:0000313" key="3">
    <source>
        <dbReference type="EMBL" id="KAG7453200.1"/>
    </source>
</evidence>
<dbReference type="CDD" id="cd11655">
    <property type="entry name" value="rap1_myb-like"/>
    <property type="match status" value="1"/>
</dbReference>
<feature type="compositionally biased region" description="Basic and acidic residues" evidence="1">
    <location>
        <begin position="374"/>
        <end position="385"/>
    </location>
</feature>
<proteinExistence type="predicted"/>
<gene>
    <name evidence="3" type="ORF">BT62DRAFT_51355</name>
</gene>
<feature type="region of interest" description="Disordered" evidence="1">
    <location>
        <begin position="580"/>
        <end position="601"/>
    </location>
</feature>
<sequence>MSNSRHRYTQQEDEHLVEYLATQAIGFQATRGNQLYMKLVDDVQKWPWAKSRSWQSWRDRYVKNQDTFNISIKRYRKKMAVGKEFAVINLGKREHESDKDVAVKRPKFTDSRDEAQEDNDRTKDKARSEALPSTKQAVTVRPLHSEDSGSGRREPTTVQKEVSKAKDSTSKMPVSLFTQESDEESDSQETPGPDDYGGEIFGDDVQEQVIEQAMDTELGINSDHDPADVNEVAELLTPSQSKISHKILPSPRLIYPDISQLPSPHLRTKEDPPPAASNSDSKSMTKQDHLPRPLNRPLRKRHPSSDSGFFESPVSSSRAPSPQRVRQLPCLTEGPFGGHRLASGRKRGGSSSDSDSEPKETWPPVRGKAKRRLTALEKGKGKTTEEAVTSEAVPFSSPFLNQRPSSRHAIDRYNSVDKLSSSLPPFPERLQHVLPSIPRNVGSSNPRPRSLVAPSDDGDEETMSKLLSDGNPFVVPPAPEKPVPFLDLCSITKKPPQRRYTLAAPAPPRIDLRKEAFKRASRKSLPGTSISAPVLIKDSMTELGRSLMRSWTRRFGLPEDRVRKVWEEELSIENTEKRLQHVKHEHEKSLTPTKRVKKKSAPRMDIDVLPDNEDINGYEPPYLSRARRFAKLSKQGRVKEALDRDRWLASEGRVKSKSPLKKVSPLWGKTEDELLLNVNTHNANSLRELEKKVGYAFMLEKVRDVALLNLA</sequence>
<feature type="region of interest" description="Disordered" evidence="1">
    <location>
        <begin position="436"/>
        <end position="471"/>
    </location>
</feature>
<feature type="compositionally biased region" description="Basic and acidic residues" evidence="1">
    <location>
        <begin position="143"/>
        <end position="169"/>
    </location>
</feature>
<protein>
    <recommendedName>
        <fullName evidence="2">TERF2-interacting telomeric protein 1 Myb domain-containing protein</fullName>
    </recommendedName>
</protein>
<name>A0A9P8AZ60_9AGAR</name>
<comment type="caution">
    <text evidence="3">The sequence shown here is derived from an EMBL/GenBank/DDBJ whole genome shotgun (WGS) entry which is preliminary data.</text>
</comment>
<evidence type="ECO:0000256" key="1">
    <source>
        <dbReference type="SAM" id="MobiDB-lite"/>
    </source>
</evidence>
<dbReference type="InterPro" id="IPR015010">
    <property type="entry name" value="TERF2IP_Myb"/>
</dbReference>
<feature type="domain" description="TERF2-interacting telomeric protein 1 Myb" evidence="2">
    <location>
        <begin position="8"/>
        <end position="64"/>
    </location>
</feature>
<dbReference type="OrthoDB" id="435460at2759"/>
<dbReference type="Gene3D" id="1.10.10.60">
    <property type="entry name" value="Homeodomain-like"/>
    <property type="match status" value="1"/>
</dbReference>
<reference evidence="3" key="1">
    <citation type="submission" date="2020-11" db="EMBL/GenBank/DDBJ databases">
        <title>Adaptations for nitrogen fixation in a non-lichenized fungal sporocarp promotes dispersal by wood-feeding termites.</title>
        <authorList>
            <consortium name="DOE Joint Genome Institute"/>
            <person name="Koch R.A."/>
            <person name="Yoon G."/>
            <person name="Arayal U."/>
            <person name="Lail K."/>
            <person name="Amirebrahimi M."/>
            <person name="Labutti K."/>
            <person name="Lipzen A."/>
            <person name="Riley R."/>
            <person name="Barry K."/>
            <person name="Henrissat B."/>
            <person name="Grigoriev I.V."/>
            <person name="Herr J.R."/>
            <person name="Aime M.C."/>
        </authorList>
    </citation>
    <scope>NUCLEOTIDE SEQUENCE</scope>
    <source>
        <strain evidence="3">MCA 3950</strain>
    </source>
</reference>
<feature type="region of interest" description="Disordered" evidence="1">
    <location>
        <begin position="254"/>
        <end position="391"/>
    </location>
</feature>